<dbReference type="EMBL" id="JBJQOH010000004">
    <property type="protein sequence ID" value="KAL3689802.1"/>
    <property type="molecule type" value="Genomic_DNA"/>
</dbReference>
<feature type="compositionally biased region" description="Basic and acidic residues" evidence="1">
    <location>
        <begin position="1449"/>
        <end position="1461"/>
    </location>
</feature>
<evidence type="ECO:0000313" key="4">
    <source>
        <dbReference type="Proteomes" id="UP001633002"/>
    </source>
</evidence>
<accession>A0ABD3HH96</accession>
<keyword evidence="4" id="KW-1185">Reference proteome</keyword>
<name>A0ABD3HH96_9MARC</name>
<dbReference type="PANTHER" id="PTHR10098">
    <property type="entry name" value="RAPSYN-RELATED"/>
    <property type="match status" value="1"/>
</dbReference>
<evidence type="ECO:0000313" key="3">
    <source>
        <dbReference type="EMBL" id="KAL3689802.1"/>
    </source>
</evidence>
<feature type="domain" description="CHAT" evidence="2">
    <location>
        <begin position="1452"/>
        <end position="1560"/>
    </location>
</feature>
<dbReference type="PANTHER" id="PTHR10098:SF111">
    <property type="entry name" value="CHAT DOMAIN-CONTAINING PROTEIN"/>
    <property type="match status" value="1"/>
</dbReference>
<organism evidence="3 4">
    <name type="scientific">Riccia sorocarpa</name>
    <dbReference type="NCBI Taxonomy" id="122646"/>
    <lineage>
        <taxon>Eukaryota</taxon>
        <taxon>Viridiplantae</taxon>
        <taxon>Streptophyta</taxon>
        <taxon>Embryophyta</taxon>
        <taxon>Marchantiophyta</taxon>
        <taxon>Marchantiopsida</taxon>
        <taxon>Marchantiidae</taxon>
        <taxon>Marchantiales</taxon>
        <taxon>Ricciaceae</taxon>
        <taxon>Riccia</taxon>
    </lineage>
</organism>
<dbReference type="InterPro" id="IPR024983">
    <property type="entry name" value="CHAT_dom"/>
</dbReference>
<sequence length="1574" mass="179989">MASRHPSLAEGEGGYCIGLGSNPIFVTVNRPLPAPSISTTSSSTQKLVDPAWSLPPSRGGDRRVPVYLVWAFWSGDNNRLVPLYRGFIQSEECLEHLLPGQLPLRKELELLNGEGKAALEDGDWKKAESSFLKCKSQLILATESLEKQVFGFLQAWVYTPLAQMYQFPDGADTMDSGSRIDFLRKAMSLREEMLDCILPLGDSTMIEACKSYLCTALYELGELTGSPADQRGAVQQYPGIDDFEEAEAHICVLLWCDHYFSGNLELGLAREEYLPCLSFDDPDWSAHGGFLGLIEADIGIPTSQAHFCMNPHLPKLPTPIQPILFMYVSKAKDACERRDWKDAVWCYQMFRTFLKISKRTVDSETYAWLLSWIDAGLADLYQYHVGKLEEAVELRKELKSCAKQLMPSEEDSIFWGYSLNLDLAEFECQQASGSGEHVEINQRGARCPYYAPFELYFWLYLHHHIRGNYKCSLRWLQEAKKLKEEASDHECPHSTAEKYFCCEYTLVRCEADLWMKLQATEEAIRSLKAMLTSKQCHAHQGSQTLGREAKQWLHKCEARPSALEDDEHEQEGVLDDSPSPTGCSCLFDGVYIRPHFQQEVIQSTTGLEHHLEKLPVPIQLAFRVHSDRGRSSMKFADWEGAIFNYEWCKELLRLTMRIHKFENKTYDWLVVWLDVPLVEVYEFWKSDFRRVLELRQEMWHKVPPDLLHIRHSVLHLKLITLYQCAVSYYPEVKNEVLKMVSKAFNFDTCLTAEEACLLIGRIGEAQALVQDFQRRTNKKKEDLTRRLQYVLAVYQSQDPQAGLGFGVVDQNVLTELHKLDQDTIDYLRLLPDSNLLLELERLRQEACELWDNNEWDKAVECYERVLENSKMARPEDQQDPSMSTRMTSGDYLNVGIMHSLIWSMRRSRGGETIRDFLKDPHFSRAVLYFELCNELPSHLREIRDMTYANYYLVQLYARVDDLFYHYLEDLTPGPFSVQVHGSGASSSSNEPATGAPLKAMRGYLAYENKMVHYGKMVSAYATSPLYTMTSRMSIEAWIQELEQVQDMYVQLRTYFFRKSHIAGVLRSWVQVKYNMDLTLLYTERERSRVMLYQVYTERGCSRVMLYQAEPDMLNYSASRKLWSFDIDDSVAAAAIRRDGVTLLQGDAVFVQYSHLKFGVILITVLDQKGSLSVKDTSWLCEVEEGVAQPKTVGDRLTRLYGLLDPRDTRKPVNHDRINREVNRILEFLYDVLIQPIRDKLAKMKPEQKLIISANEVEDLLSFKLDLSKVPFAALKDKRTGEFLIQRHTIAYTLSLRALKLRHWTARPYSDNIRQALVHIGSHAKASSYSIDPNQNVLHLACPYALFHDDPTPVTTERRSSEQGKEHLEQEADEYNHDEEVSNFDKEYEAAWDESRGEEVTDLKEKLAAVMRKLDYNTGQSFGGSSGNLLSEQYFTGTSRSGGESSTANDKPHDLKAEDIRNSDPRWKAELEVLSACSTSKGRITAVEGVLSLARAFLIAGVPCTVASLWKVDDNATADLMATFYEELSKGNDVATALRSTMLRGLSKYEVKDWAPFVVSGVPTLRIPHGLQRGA</sequence>
<feature type="domain" description="CHAT" evidence="2">
    <location>
        <begin position="1224"/>
        <end position="1301"/>
    </location>
</feature>
<feature type="region of interest" description="Disordered" evidence="1">
    <location>
        <begin position="1350"/>
        <end position="1379"/>
    </location>
</feature>
<evidence type="ECO:0000256" key="1">
    <source>
        <dbReference type="SAM" id="MobiDB-lite"/>
    </source>
</evidence>
<protein>
    <recommendedName>
        <fullName evidence="2">CHAT domain-containing protein</fullName>
    </recommendedName>
</protein>
<proteinExistence type="predicted"/>
<dbReference type="Pfam" id="PF12770">
    <property type="entry name" value="CHAT"/>
    <property type="match status" value="2"/>
</dbReference>
<evidence type="ECO:0000259" key="2">
    <source>
        <dbReference type="Pfam" id="PF12770"/>
    </source>
</evidence>
<gene>
    <name evidence="3" type="ORF">R1sor_016111</name>
</gene>
<dbReference type="Proteomes" id="UP001633002">
    <property type="component" value="Unassembled WGS sequence"/>
</dbReference>
<feature type="compositionally biased region" description="Low complexity" evidence="1">
    <location>
        <begin position="1435"/>
        <end position="1446"/>
    </location>
</feature>
<reference evidence="3 4" key="1">
    <citation type="submission" date="2024-09" db="EMBL/GenBank/DDBJ databases">
        <title>Chromosome-scale assembly of Riccia sorocarpa.</title>
        <authorList>
            <person name="Paukszto L."/>
        </authorList>
    </citation>
    <scope>NUCLEOTIDE SEQUENCE [LARGE SCALE GENOMIC DNA]</scope>
    <source>
        <strain evidence="3">LP-2024</strain>
        <tissue evidence="3">Aerial parts of the thallus</tissue>
    </source>
</reference>
<comment type="caution">
    <text evidence="3">The sequence shown here is derived from an EMBL/GenBank/DDBJ whole genome shotgun (WGS) entry which is preliminary data.</text>
</comment>
<feature type="region of interest" description="Disordered" evidence="1">
    <location>
        <begin position="1432"/>
        <end position="1461"/>
    </location>
</feature>